<dbReference type="PANTHER" id="PTHR44846:SF16">
    <property type="entry name" value="TRANSCRIPTIONAL REGULATOR PHNF-RELATED"/>
    <property type="match status" value="1"/>
</dbReference>
<dbReference type="PROSITE" id="PS50949">
    <property type="entry name" value="HTH_GNTR"/>
    <property type="match status" value="1"/>
</dbReference>
<dbReference type="InterPro" id="IPR028978">
    <property type="entry name" value="Chorismate_lyase_/UTRA_dom_sf"/>
</dbReference>
<evidence type="ECO:0000256" key="2">
    <source>
        <dbReference type="ARBA" id="ARBA00023125"/>
    </source>
</evidence>
<name>A0A858R978_9PROT</name>
<dbReference type="Pfam" id="PF00392">
    <property type="entry name" value="GntR"/>
    <property type="match status" value="1"/>
</dbReference>
<dbReference type="EMBL" id="CP051775">
    <property type="protein sequence ID" value="QJE74030.1"/>
    <property type="molecule type" value="Genomic_DNA"/>
</dbReference>
<evidence type="ECO:0000259" key="5">
    <source>
        <dbReference type="PROSITE" id="PS50949"/>
    </source>
</evidence>
<dbReference type="InterPro" id="IPR000524">
    <property type="entry name" value="Tscrpt_reg_HTH_GntR"/>
</dbReference>
<dbReference type="InterPro" id="IPR011663">
    <property type="entry name" value="UTRA"/>
</dbReference>
<dbReference type="CDD" id="cd07377">
    <property type="entry name" value="WHTH_GntR"/>
    <property type="match status" value="1"/>
</dbReference>
<dbReference type="InterPro" id="IPR050679">
    <property type="entry name" value="Bact_HTH_transcr_reg"/>
</dbReference>
<keyword evidence="2" id="KW-0238">DNA-binding</keyword>
<dbReference type="Gene3D" id="3.40.1410.10">
    <property type="entry name" value="Chorismate lyase-like"/>
    <property type="match status" value="1"/>
</dbReference>
<dbReference type="Gene3D" id="1.10.10.10">
    <property type="entry name" value="Winged helix-like DNA-binding domain superfamily/Winged helix DNA-binding domain"/>
    <property type="match status" value="1"/>
</dbReference>
<evidence type="ECO:0000256" key="1">
    <source>
        <dbReference type="ARBA" id="ARBA00023015"/>
    </source>
</evidence>
<dbReference type="GO" id="GO:0045892">
    <property type="term" value="P:negative regulation of DNA-templated transcription"/>
    <property type="evidence" value="ECO:0007669"/>
    <property type="project" value="UniProtKB-UniRule"/>
</dbReference>
<dbReference type="GO" id="GO:0006547">
    <property type="term" value="P:L-histidine metabolic process"/>
    <property type="evidence" value="ECO:0007669"/>
    <property type="project" value="UniProtKB-UniRule"/>
</dbReference>
<dbReference type="AlphaFoldDB" id="A0A858R978"/>
<dbReference type="GO" id="GO:0003700">
    <property type="term" value="F:DNA-binding transcription factor activity"/>
    <property type="evidence" value="ECO:0007669"/>
    <property type="project" value="UniProtKB-UniRule"/>
</dbReference>
<reference evidence="6" key="1">
    <citation type="submission" date="2020-04" db="EMBL/GenBank/DDBJ databases">
        <title>A desert anoxygenic phototrophic bacterium fixes CO2 using RubisCO under aerobic conditions.</title>
        <authorList>
            <person name="Tang K."/>
        </authorList>
    </citation>
    <scope>NUCLEOTIDE SEQUENCE [LARGE SCALE GENOMIC DNA]</scope>
    <source>
        <strain evidence="6">MIMtkB3</strain>
    </source>
</reference>
<keyword evidence="1" id="KW-0805">Transcription regulation</keyword>
<dbReference type="Proteomes" id="UP000501891">
    <property type="component" value="Chromosome"/>
</dbReference>
<gene>
    <name evidence="6" type="primary">hutC</name>
    <name evidence="6" type="ORF">HHL28_13845</name>
</gene>
<keyword evidence="7" id="KW-1185">Reference proteome</keyword>
<evidence type="ECO:0000256" key="4">
    <source>
        <dbReference type="NCBIfam" id="TIGR02018"/>
    </source>
</evidence>
<dbReference type="Pfam" id="PF07702">
    <property type="entry name" value="UTRA"/>
    <property type="match status" value="1"/>
</dbReference>
<dbReference type="PANTHER" id="PTHR44846">
    <property type="entry name" value="MANNOSYL-D-GLYCERATE TRANSPORT/METABOLISM SYSTEM REPRESSOR MNGR-RELATED"/>
    <property type="match status" value="1"/>
</dbReference>
<dbReference type="InterPro" id="IPR010248">
    <property type="entry name" value="His_ut_repres"/>
</dbReference>
<dbReference type="NCBIfam" id="TIGR02018">
    <property type="entry name" value="his_ut_repres"/>
    <property type="match status" value="1"/>
</dbReference>
<accession>A0A858R978</accession>
<dbReference type="SUPFAM" id="SSF64288">
    <property type="entry name" value="Chorismate lyase-like"/>
    <property type="match status" value="1"/>
</dbReference>
<organism evidence="6 7">
    <name type="scientific">Aerophototrophica crusticola</name>
    <dbReference type="NCBI Taxonomy" id="1709002"/>
    <lineage>
        <taxon>Bacteria</taxon>
        <taxon>Pseudomonadati</taxon>
        <taxon>Pseudomonadota</taxon>
        <taxon>Alphaproteobacteria</taxon>
        <taxon>Rhodospirillales</taxon>
        <taxon>Rhodospirillaceae</taxon>
        <taxon>Aerophototrophica</taxon>
    </lineage>
</organism>
<evidence type="ECO:0000313" key="7">
    <source>
        <dbReference type="Proteomes" id="UP000501891"/>
    </source>
</evidence>
<evidence type="ECO:0000313" key="6">
    <source>
        <dbReference type="EMBL" id="QJE74030.1"/>
    </source>
</evidence>
<dbReference type="GO" id="GO:0003677">
    <property type="term" value="F:DNA binding"/>
    <property type="evidence" value="ECO:0007669"/>
    <property type="project" value="UniProtKB-UniRule"/>
</dbReference>
<dbReference type="KEGG" id="acru:HHL28_13845"/>
<dbReference type="InterPro" id="IPR036388">
    <property type="entry name" value="WH-like_DNA-bd_sf"/>
</dbReference>
<keyword evidence="3" id="KW-0804">Transcription</keyword>
<dbReference type="SMART" id="SM00866">
    <property type="entry name" value="UTRA"/>
    <property type="match status" value="1"/>
</dbReference>
<evidence type="ECO:0000256" key="3">
    <source>
        <dbReference type="ARBA" id="ARBA00023163"/>
    </source>
</evidence>
<dbReference type="PRINTS" id="PR00035">
    <property type="entry name" value="HTHGNTR"/>
</dbReference>
<dbReference type="SMART" id="SM00345">
    <property type="entry name" value="HTH_GNTR"/>
    <property type="match status" value="1"/>
</dbReference>
<protein>
    <recommendedName>
        <fullName evidence="4">Histidine utilization repressor</fullName>
    </recommendedName>
</protein>
<dbReference type="SUPFAM" id="SSF46785">
    <property type="entry name" value="Winged helix' DNA-binding domain"/>
    <property type="match status" value="1"/>
</dbReference>
<feature type="domain" description="HTH gntR-type" evidence="5">
    <location>
        <begin position="27"/>
        <end position="95"/>
    </location>
</feature>
<sequence length="262" mass="28167">MLRQRKGNSGGTGLSAAEGVEVGAADTPRYQQVKAHVLGLVAAGALKPGDRVPSEHELVAAFGVSRMTANRALRELTAEGKLTRVAGVGTFVAAPKPRGAMLELRPIREEILARGGRHSAEVLRLAREEASGELAAAFELPPGTPLFRSEVLHREDGRPLQLEERWVLPAVAPAYLAQDYTSTTPSDYLLAVAPVQEAEHQVEAALPDARLRRLLEMGAAEPCLLLRRRTWVAAPAGPRVASLARLWYPGGRYALGGRFRPG</sequence>
<proteinExistence type="predicted"/>
<dbReference type="InterPro" id="IPR036390">
    <property type="entry name" value="WH_DNA-bd_sf"/>
</dbReference>